<dbReference type="EMBL" id="GDHC01002023">
    <property type="protein sequence ID" value="JAQ16606.1"/>
    <property type="molecule type" value="Transcribed_RNA"/>
</dbReference>
<dbReference type="AlphaFoldDB" id="A0A0A9WIJ8"/>
<organism evidence="1">
    <name type="scientific">Lygus hesperus</name>
    <name type="common">Western plant bug</name>
    <dbReference type="NCBI Taxonomy" id="30085"/>
    <lineage>
        <taxon>Eukaryota</taxon>
        <taxon>Metazoa</taxon>
        <taxon>Ecdysozoa</taxon>
        <taxon>Arthropoda</taxon>
        <taxon>Hexapoda</taxon>
        <taxon>Insecta</taxon>
        <taxon>Pterygota</taxon>
        <taxon>Neoptera</taxon>
        <taxon>Paraneoptera</taxon>
        <taxon>Hemiptera</taxon>
        <taxon>Heteroptera</taxon>
        <taxon>Panheteroptera</taxon>
        <taxon>Cimicomorpha</taxon>
        <taxon>Miridae</taxon>
        <taxon>Mirini</taxon>
        <taxon>Lygus</taxon>
    </lineage>
</organism>
<keyword evidence="1" id="KW-0413">Isomerase</keyword>
<sequence>MVETIPGEAGKVVGAQGYIQQSLQWVERMVTSTNTDTLPTSTSFIHTDTEEDYSSGVPKKCLYSKNALGVGTVTGSTSIHNTGVVTMKDAEDIDASENREM</sequence>
<protein>
    <submittedName>
        <fullName evidence="1">Methylthioribose-1-phosphate isomerase</fullName>
    </submittedName>
</protein>
<dbReference type="EMBL" id="GBHO01036368">
    <property type="protein sequence ID" value="JAG07236.1"/>
    <property type="molecule type" value="Transcribed_RNA"/>
</dbReference>
<accession>A0A0A9WIJ8</accession>
<gene>
    <name evidence="1" type="primary">mtnA_4</name>
    <name evidence="1" type="ORF">CM83_101995</name>
    <name evidence="2" type="ORF">g.16706</name>
</gene>
<reference evidence="1" key="2">
    <citation type="submission" date="2014-07" db="EMBL/GenBank/DDBJ databases">
        <authorList>
            <person name="Hull J."/>
        </authorList>
    </citation>
    <scope>NUCLEOTIDE SEQUENCE</scope>
</reference>
<evidence type="ECO:0000313" key="2">
    <source>
        <dbReference type="EMBL" id="JAQ16606.1"/>
    </source>
</evidence>
<reference evidence="2" key="3">
    <citation type="journal article" date="2016" name="Gigascience">
        <title>De novo construction of an expanded transcriptome assembly for the western tarnished plant bug, Lygus hesperus.</title>
        <authorList>
            <person name="Tassone E.E."/>
            <person name="Geib S.M."/>
            <person name="Hall B."/>
            <person name="Fabrick J.A."/>
            <person name="Brent C.S."/>
            <person name="Hull J.J."/>
        </authorList>
    </citation>
    <scope>NUCLEOTIDE SEQUENCE</scope>
</reference>
<name>A0A0A9WIJ8_LYGHE</name>
<dbReference type="GO" id="GO:0016853">
    <property type="term" value="F:isomerase activity"/>
    <property type="evidence" value="ECO:0007669"/>
    <property type="project" value="UniProtKB-KW"/>
</dbReference>
<evidence type="ECO:0000313" key="1">
    <source>
        <dbReference type="EMBL" id="JAG07236.1"/>
    </source>
</evidence>
<reference evidence="1" key="1">
    <citation type="journal article" date="2014" name="PLoS ONE">
        <title>Transcriptome-Based Identification of ABC Transporters in the Western Tarnished Plant Bug Lygus hesperus.</title>
        <authorList>
            <person name="Hull J.J."/>
            <person name="Chaney K."/>
            <person name="Geib S.M."/>
            <person name="Fabrick J.A."/>
            <person name="Brent C.S."/>
            <person name="Walsh D."/>
            <person name="Lavine L.C."/>
        </authorList>
    </citation>
    <scope>NUCLEOTIDE SEQUENCE</scope>
</reference>
<proteinExistence type="predicted"/>